<dbReference type="Pfam" id="PF05649">
    <property type="entry name" value="Peptidase_M13_N"/>
    <property type="match status" value="1"/>
</dbReference>
<evidence type="ECO:0000259" key="4">
    <source>
        <dbReference type="Pfam" id="PF05649"/>
    </source>
</evidence>
<name>A0A9J6BEG6_POLVA</name>
<dbReference type="EMBL" id="JADBJN010000004">
    <property type="protein sequence ID" value="KAG5668090.1"/>
    <property type="molecule type" value="Genomic_DNA"/>
</dbReference>
<keyword evidence="6" id="KW-1185">Reference proteome</keyword>
<organism evidence="5 6">
    <name type="scientific">Polypedilum vanderplanki</name>
    <name type="common">Sleeping chironomid midge</name>
    <dbReference type="NCBI Taxonomy" id="319348"/>
    <lineage>
        <taxon>Eukaryota</taxon>
        <taxon>Metazoa</taxon>
        <taxon>Ecdysozoa</taxon>
        <taxon>Arthropoda</taxon>
        <taxon>Hexapoda</taxon>
        <taxon>Insecta</taxon>
        <taxon>Pterygota</taxon>
        <taxon>Neoptera</taxon>
        <taxon>Endopterygota</taxon>
        <taxon>Diptera</taxon>
        <taxon>Nematocera</taxon>
        <taxon>Chironomoidea</taxon>
        <taxon>Chironomidae</taxon>
        <taxon>Chironominae</taxon>
        <taxon>Polypedilum</taxon>
        <taxon>Polypedilum</taxon>
    </lineage>
</organism>
<dbReference type="Proteomes" id="UP001107558">
    <property type="component" value="Chromosome 4"/>
</dbReference>
<feature type="domain" description="Peptidase M13 N-terminal" evidence="4">
    <location>
        <begin position="75"/>
        <end position="439"/>
    </location>
</feature>
<evidence type="ECO:0000256" key="1">
    <source>
        <dbReference type="ARBA" id="ARBA00004401"/>
    </source>
</evidence>
<comment type="similarity">
    <text evidence="2">Belongs to the peptidase M13 family.</text>
</comment>
<dbReference type="PANTHER" id="PTHR11733:SF241">
    <property type="entry name" value="GH26575P-RELATED"/>
    <property type="match status" value="1"/>
</dbReference>
<dbReference type="GO" id="GO:0004222">
    <property type="term" value="F:metalloendopeptidase activity"/>
    <property type="evidence" value="ECO:0007669"/>
    <property type="project" value="InterPro"/>
</dbReference>
<dbReference type="PROSITE" id="PS51885">
    <property type="entry name" value="NEPRILYSIN"/>
    <property type="match status" value="1"/>
</dbReference>
<keyword evidence="3" id="KW-0732">Signal</keyword>
<dbReference type="GO" id="GO:0005886">
    <property type="term" value="C:plasma membrane"/>
    <property type="evidence" value="ECO:0007669"/>
    <property type="project" value="UniProtKB-SubCell"/>
</dbReference>
<feature type="chain" id="PRO_5039944506" description="Peptidase M13 N-terminal domain-containing protein" evidence="3">
    <location>
        <begin position="23"/>
        <end position="740"/>
    </location>
</feature>
<dbReference type="AlphaFoldDB" id="A0A9J6BEG6"/>
<dbReference type="GO" id="GO:0016485">
    <property type="term" value="P:protein processing"/>
    <property type="evidence" value="ECO:0007669"/>
    <property type="project" value="TreeGrafter"/>
</dbReference>
<comment type="subcellular location">
    <subcellularLocation>
        <location evidence="1">Cell membrane</location>
        <topology evidence="1">Single-pass type II membrane protein</topology>
    </subcellularLocation>
</comment>
<dbReference type="InterPro" id="IPR008753">
    <property type="entry name" value="Peptidase_M13_N"/>
</dbReference>
<accession>A0A9J6BEG6</accession>
<dbReference type="InterPro" id="IPR000718">
    <property type="entry name" value="Peptidase_M13"/>
</dbReference>
<evidence type="ECO:0000256" key="2">
    <source>
        <dbReference type="ARBA" id="ARBA00007357"/>
    </source>
</evidence>
<reference evidence="5" key="1">
    <citation type="submission" date="2021-03" db="EMBL/GenBank/DDBJ databases">
        <title>Chromosome level genome of the anhydrobiotic midge Polypedilum vanderplanki.</title>
        <authorList>
            <person name="Yoshida Y."/>
            <person name="Kikawada T."/>
            <person name="Gusev O."/>
        </authorList>
    </citation>
    <scope>NUCLEOTIDE SEQUENCE</scope>
    <source>
        <strain evidence="5">NIAS01</strain>
        <tissue evidence="5">Whole body or cell culture</tissue>
    </source>
</reference>
<evidence type="ECO:0000256" key="3">
    <source>
        <dbReference type="SAM" id="SignalP"/>
    </source>
</evidence>
<comment type="caution">
    <text evidence="5">The sequence shown here is derived from an EMBL/GenBank/DDBJ whole genome shotgun (WGS) entry which is preliminary data.</text>
</comment>
<evidence type="ECO:0000313" key="6">
    <source>
        <dbReference type="Proteomes" id="UP001107558"/>
    </source>
</evidence>
<sequence>MTKFVNLQNIFLIIFHIHLSHQQPSPYTFKNQFIGKTRYVTPEEEENRNFCTNYWCTNDASYLFTSSSQYTDSDPCVDFKNFSVGKAWEINKVSDRRIYRGLQTLAEMTLEERLRKVLSEKYDSKNDNKIVKIIKNTFRKCLKSPHTFRHIEAHKEAVKYLNFLGGSPYLSRHIVFNPNRFDEKFDYKFEIFPGNVSRNDKLWNKSNFNLSKYFEFEPQHSLTVFYGRRIKRCTDPRDETKEILCIAVDEDFGFIDRPNFFVEIFTELFDTLEDRYLLSKKNKILARNEIFIPAAKNVEIYMRTREEILQRNKNERPVMMTVKELRKLNENIAFDWLKVINHMLMKDSKIDENEEIYVHAQTVKELGENLMDFDKSILADTFVTTFIYSIRHFIILRFHNIQDIVVDGRVQNPQRFERCQISMQEYVKAAIEVMYERKRLHFEYTLGDFERKSRKKNEIYESAKKITEESFETFAELFINQTTIPLDYSSFILKKLKNVKIYIGITNELLKMNELEEYYKDLNLTGDESFLTSMLEMKRNSWKIKNELKGTKRRKIELIVGNTLAFYNLMDENYFYIPTVWTIYPLYHPERPRFFNMARLFQTNIWDIREGVVNFLDKILPGNPQNYTICDDDNFQITYEVYSKWLENHKDLEIGANYLTHKQLYWMAVAVSRYLKFHRIVPKKFFPLNRLQMDYFHIWFKHKPGFQDAFKCKITEEEEKIYQEYLEKYFSIQKQTFTNW</sequence>
<feature type="signal peptide" evidence="3">
    <location>
        <begin position="1"/>
        <end position="22"/>
    </location>
</feature>
<dbReference type="SUPFAM" id="SSF55486">
    <property type="entry name" value="Metalloproteases ('zincins'), catalytic domain"/>
    <property type="match status" value="1"/>
</dbReference>
<gene>
    <name evidence="5" type="ORF">PVAND_016045</name>
</gene>
<evidence type="ECO:0000313" key="5">
    <source>
        <dbReference type="EMBL" id="KAG5668090.1"/>
    </source>
</evidence>
<dbReference type="PANTHER" id="PTHR11733">
    <property type="entry name" value="ZINC METALLOPROTEASE FAMILY M13 NEPRILYSIN-RELATED"/>
    <property type="match status" value="1"/>
</dbReference>
<protein>
    <recommendedName>
        <fullName evidence="4">Peptidase M13 N-terminal domain-containing protein</fullName>
    </recommendedName>
</protein>
<proteinExistence type="inferred from homology"/>